<evidence type="ECO:0000256" key="1">
    <source>
        <dbReference type="SAM" id="Phobius"/>
    </source>
</evidence>
<evidence type="ECO:0000313" key="3">
    <source>
        <dbReference type="Proteomes" id="UP000887013"/>
    </source>
</evidence>
<accession>A0A8X6I8F8</accession>
<dbReference type="AlphaFoldDB" id="A0A8X6I8F8"/>
<protein>
    <recommendedName>
        <fullName evidence="4">Gustatory receptor</fullName>
    </recommendedName>
</protein>
<dbReference type="OrthoDB" id="6425201at2759"/>
<evidence type="ECO:0008006" key="4">
    <source>
        <dbReference type="Google" id="ProtNLM"/>
    </source>
</evidence>
<proteinExistence type="predicted"/>
<feature type="transmembrane region" description="Helical" evidence="1">
    <location>
        <begin position="219"/>
        <end position="242"/>
    </location>
</feature>
<feature type="transmembrane region" description="Helical" evidence="1">
    <location>
        <begin position="399"/>
        <end position="418"/>
    </location>
</feature>
<keyword evidence="1" id="KW-0812">Transmembrane</keyword>
<gene>
    <name evidence="2" type="primary">AVEN_133726_1</name>
    <name evidence="2" type="ORF">NPIL_570391</name>
</gene>
<keyword evidence="1" id="KW-0472">Membrane</keyword>
<sequence>MICFQENMKAFRELNRKRSKKHHPCIWLTCHFPRKSNEFVATPMDYESPDLVFDILWFMRVNFRMKSTKTYCEKVIRNFLSFIFVLGLFYTFSIRMRSFIVEDKGAMIVTEMLAFLCSIVLWISLNMQRHKIIAVNGATISDQMFPTIYNNGNSRRQRWINLISLITISAPIFTSALSMVISKITGEDINKHLTFLCFGFQLNVRTLYKYPILFLLRSFDLYICFASSQMICLLFSILSYNVHIRVKETEKQFETNVKDTNVLYSSSKALKSYKRMQKIILNLEKAISLPLFYVIAFLLCELFALMSNIIHLVRRSNSSSSLCVVVSATLLTGFHAVMLIFRVSSVEESYHSLIRTFVNLPDDNLSPPYVKELLQMLKLLAYHDQLYLTAWGMIPVRRGLFLTVVGTLATYGVLLVQFT</sequence>
<evidence type="ECO:0000313" key="2">
    <source>
        <dbReference type="EMBL" id="GFS35254.1"/>
    </source>
</evidence>
<organism evidence="2 3">
    <name type="scientific">Nephila pilipes</name>
    <name type="common">Giant wood spider</name>
    <name type="synonym">Nephila maculata</name>
    <dbReference type="NCBI Taxonomy" id="299642"/>
    <lineage>
        <taxon>Eukaryota</taxon>
        <taxon>Metazoa</taxon>
        <taxon>Ecdysozoa</taxon>
        <taxon>Arthropoda</taxon>
        <taxon>Chelicerata</taxon>
        <taxon>Arachnida</taxon>
        <taxon>Araneae</taxon>
        <taxon>Araneomorphae</taxon>
        <taxon>Entelegynae</taxon>
        <taxon>Araneoidea</taxon>
        <taxon>Nephilidae</taxon>
        <taxon>Nephila</taxon>
    </lineage>
</organism>
<comment type="caution">
    <text evidence="2">The sequence shown here is derived from an EMBL/GenBank/DDBJ whole genome shotgun (WGS) entry which is preliminary data.</text>
</comment>
<keyword evidence="1" id="KW-1133">Transmembrane helix</keyword>
<dbReference type="EMBL" id="BMAW01042648">
    <property type="protein sequence ID" value="GFS35254.1"/>
    <property type="molecule type" value="Genomic_DNA"/>
</dbReference>
<feature type="transmembrane region" description="Helical" evidence="1">
    <location>
        <begin position="106"/>
        <end position="125"/>
    </location>
</feature>
<keyword evidence="3" id="KW-1185">Reference proteome</keyword>
<name>A0A8X6I8F8_NEPPI</name>
<feature type="transmembrane region" description="Helical" evidence="1">
    <location>
        <begin position="75"/>
        <end position="94"/>
    </location>
</feature>
<dbReference type="Proteomes" id="UP000887013">
    <property type="component" value="Unassembled WGS sequence"/>
</dbReference>
<feature type="transmembrane region" description="Helical" evidence="1">
    <location>
        <begin position="159"/>
        <end position="181"/>
    </location>
</feature>
<feature type="transmembrane region" description="Helical" evidence="1">
    <location>
        <begin position="319"/>
        <end position="341"/>
    </location>
</feature>
<feature type="transmembrane region" description="Helical" evidence="1">
    <location>
        <begin position="291"/>
        <end position="313"/>
    </location>
</feature>
<reference evidence="2" key="1">
    <citation type="submission" date="2020-08" db="EMBL/GenBank/DDBJ databases">
        <title>Multicomponent nature underlies the extraordinary mechanical properties of spider dragline silk.</title>
        <authorList>
            <person name="Kono N."/>
            <person name="Nakamura H."/>
            <person name="Mori M."/>
            <person name="Yoshida Y."/>
            <person name="Ohtoshi R."/>
            <person name="Malay A.D."/>
            <person name="Moran D.A.P."/>
            <person name="Tomita M."/>
            <person name="Numata K."/>
            <person name="Arakawa K."/>
        </authorList>
    </citation>
    <scope>NUCLEOTIDE SEQUENCE</scope>
</reference>